<dbReference type="OrthoDB" id="6740472at2759"/>
<dbReference type="Proteomes" id="UP000801492">
    <property type="component" value="Unassembled WGS sequence"/>
</dbReference>
<sequence length="559" mass="62380">MSARKAAERFQVPDPSDGMPRKRVEVRKAGAHTAQQMRTAIQEVTDGKSIRQAAQDKIIAYTTLQRYIAKAKGDPIHQQRLVPNYTTNQIFSDEQENALKQYYQKCALLFYGLSTKDCRHVAYQMAVHNNVKVSTRWVENEMAGIDWLRGFRQRHPDLSLRKPEACSLARATAFNRETVKTFFENLENVIRRDTGFADGTRIFNLDETGTTTVHKAPKVLAPKGHRNVCKVTSGEKGILCTTCDIIGAGGQAIPPAIIFPRKKTNPRMAVGTPPGSLILASPSGWMNTELFIEVMMHFIKRTGSTKENPSILIMDNHESHLSIGALDLTKEFGVTVLTLHPHTSAKLQPLMNPGVPVTIYDVGQMIGTAFIKAMTPSNIMQSFKKTGIWPFDKDIFSDDDFLPSTVTDRPNPVEENSSAFLNQDQETNAVQQPAEIFPSTSKDNESYFCSSPGPSNQYQNIDPVDITVDTFDSQLDNPTDINNPTNQHLVEPAVQQILRKSVDVPSIVTPDQFRKPFKAKGSLENRAEVSSPQTLLKKKKLPKTDLQLKKENVQQISDS</sequence>
<reference evidence="3" key="1">
    <citation type="submission" date="2019-08" db="EMBL/GenBank/DDBJ databases">
        <title>The genome of the North American firefly Photinus pyralis.</title>
        <authorList>
            <consortium name="Photinus pyralis genome working group"/>
            <person name="Fallon T.R."/>
            <person name="Sander Lower S.E."/>
            <person name="Weng J.-K."/>
        </authorList>
    </citation>
    <scope>NUCLEOTIDE SEQUENCE</scope>
    <source>
        <strain evidence="3">TRF0915ILg1</strain>
        <tissue evidence="3">Whole body</tissue>
    </source>
</reference>
<evidence type="ECO:0000256" key="1">
    <source>
        <dbReference type="SAM" id="MobiDB-lite"/>
    </source>
</evidence>
<evidence type="ECO:0000259" key="2">
    <source>
        <dbReference type="Pfam" id="PF03184"/>
    </source>
</evidence>
<feature type="region of interest" description="Disordered" evidence="1">
    <location>
        <begin position="1"/>
        <end position="20"/>
    </location>
</feature>
<keyword evidence="4" id="KW-1185">Reference proteome</keyword>
<dbReference type="EMBL" id="VTPC01002285">
    <property type="protein sequence ID" value="KAF2900299.1"/>
    <property type="molecule type" value="Genomic_DNA"/>
</dbReference>
<feature type="region of interest" description="Disordered" evidence="1">
    <location>
        <begin position="518"/>
        <end position="559"/>
    </location>
</feature>
<evidence type="ECO:0000313" key="4">
    <source>
        <dbReference type="Proteomes" id="UP000801492"/>
    </source>
</evidence>
<dbReference type="PANTHER" id="PTHR19303:SF71">
    <property type="entry name" value="ZINC FINGER PHD-TYPE DOMAIN-CONTAINING PROTEIN"/>
    <property type="match status" value="1"/>
</dbReference>
<dbReference type="GO" id="GO:0005634">
    <property type="term" value="C:nucleus"/>
    <property type="evidence" value="ECO:0007669"/>
    <property type="project" value="TreeGrafter"/>
</dbReference>
<accession>A0A8K0GHR0</accession>
<gene>
    <name evidence="3" type="ORF">ILUMI_05885</name>
</gene>
<comment type="caution">
    <text evidence="3">The sequence shown here is derived from an EMBL/GenBank/DDBJ whole genome shotgun (WGS) entry which is preliminary data.</text>
</comment>
<dbReference type="InterPro" id="IPR004875">
    <property type="entry name" value="DDE_SF_endonuclease_dom"/>
</dbReference>
<evidence type="ECO:0000313" key="3">
    <source>
        <dbReference type="EMBL" id="KAF2900299.1"/>
    </source>
</evidence>
<dbReference type="InterPro" id="IPR050863">
    <property type="entry name" value="CenT-Element_Derived"/>
</dbReference>
<dbReference type="PANTHER" id="PTHR19303">
    <property type="entry name" value="TRANSPOSON"/>
    <property type="match status" value="1"/>
</dbReference>
<feature type="compositionally biased region" description="Basic and acidic residues" evidence="1">
    <location>
        <begin position="542"/>
        <end position="552"/>
    </location>
</feature>
<organism evidence="3 4">
    <name type="scientific">Ignelater luminosus</name>
    <name type="common">Cucubano</name>
    <name type="synonym">Pyrophorus luminosus</name>
    <dbReference type="NCBI Taxonomy" id="2038154"/>
    <lineage>
        <taxon>Eukaryota</taxon>
        <taxon>Metazoa</taxon>
        <taxon>Ecdysozoa</taxon>
        <taxon>Arthropoda</taxon>
        <taxon>Hexapoda</taxon>
        <taxon>Insecta</taxon>
        <taxon>Pterygota</taxon>
        <taxon>Neoptera</taxon>
        <taxon>Endopterygota</taxon>
        <taxon>Coleoptera</taxon>
        <taxon>Polyphaga</taxon>
        <taxon>Elateriformia</taxon>
        <taxon>Elateroidea</taxon>
        <taxon>Elateridae</taxon>
        <taxon>Agrypninae</taxon>
        <taxon>Pyrophorini</taxon>
        <taxon>Ignelater</taxon>
    </lineage>
</organism>
<name>A0A8K0GHR0_IGNLU</name>
<proteinExistence type="predicted"/>
<dbReference type="Pfam" id="PF03184">
    <property type="entry name" value="DDE_1"/>
    <property type="match status" value="1"/>
</dbReference>
<feature type="domain" description="DDE-1" evidence="2">
    <location>
        <begin position="243"/>
        <end position="350"/>
    </location>
</feature>
<dbReference type="AlphaFoldDB" id="A0A8K0GHR0"/>
<protein>
    <recommendedName>
        <fullName evidence="2">DDE-1 domain-containing protein</fullName>
    </recommendedName>
</protein>
<dbReference type="GO" id="GO:0003677">
    <property type="term" value="F:DNA binding"/>
    <property type="evidence" value="ECO:0007669"/>
    <property type="project" value="TreeGrafter"/>
</dbReference>